<sequence length="606" mass="67774">MATDNDYDVLEKIGQGSFGVIRKVRRKTDGEVICRKEISYTRMSDREKEQLHAELRILESLRHPNIVQYYHRQHLKSSHDLHLYMEYCGNGDLGGYIRKLKDRNKMADEDFIWSIFAQLVGALYRCHYGEDPPPAGKEGNVRKGKALVSKQGHTVILHRDLKPENVFLGDNNSVKLGDFGLSKIIASHDFASTYVGTPFYMSPEICAAERYSHHSDIWSMGCIIYELASRQVPFEARSHMELVLKIKKGYIKPLPAQYSQDLTDVISWCLKTDPRQRPDCAQLLGVANIKVARTRLEQASALGQLGKLQTDRDSAFAKLAAAQKQIQELQSEVAKLREANKKVEMEWHARATLAIDQKVHEAHEKNKADLLIQFDSAVEKRAEEKLALHLASIPTTTNESLASTHIRSSTPPPARRDISNFSGFSNKVPDTDASSLPDLDESIIEQDLTSLSLGDNGLETPDEMVSPLANRTTKLPPKKRERKPFVRAKTFANCNAVAAHRDSPMDVHMADPSPAHHPAIHMRGFVSPRKGGRELPLKRNIFSAAAAIAEKENMRPPTSTTSAVRGRTLVELSSAKSASALQSPAKWIGNPAILEDMMPSPFVKRR</sequence>
<evidence type="ECO:0000313" key="12">
    <source>
        <dbReference type="EMBL" id="EMF17915.1"/>
    </source>
</evidence>
<evidence type="ECO:0000256" key="10">
    <source>
        <dbReference type="SAM" id="MobiDB-lite"/>
    </source>
</evidence>
<dbReference type="STRING" id="692275.N1QL55"/>
<evidence type="ECO:0000256" key="5">
    <source>
        <dbReference type="ARBA" id="ARBA00022777"/>
    </source>
</evidence>
<dbReference type="PROSITE" id="PS50011">
    <property type="entry name" value="PROTEIN_KINASE_DOM"/>
    <property type="match status" value="1"/>
</dbReference>
<reference evidence="12 13" key="1">
    <citation type="journal article" date="2012" name="PLoS Pathog.">
        <title>Diverse lifestyles and strategies of plant pathogenesis encoded in the genomes of eighteen Dothideomycetes fungi.</title>
        <authorList>
            <person name="Ohm R.A."/>
            <person name="Feau N."/>
            <person name="Henrissat B."/>
            <person name="Schoch C.L."/>
            <person name="Horwitz B.A."/>
            <person name="Barry K.W."/>
            <person name="Condon B.J."/>
            <person name="Copeland A.C."/>
            <person name="Dhillon B."/>
            <person name="Glaser F."/>
            <person name="Hesse C.N."/>
            <person name="Kosti I."/>
            <person name="LaButti K."/>
            <person name="Lindquist E.A."/>
            <person name="Lucas S."/>
            <person name="Salamov A.A."/>
            <person name="Bradshaw R.E."/>
            <person name="Ciuffetti L."/>
            <person name="Hamelin R.C."/>
            <person name="Kema G.H.J."/>
            <person name="Lawrence C."/>
            <person name="Scott J.A."/>
            <person name="Spatafora J.W."/>
            <person name="Turgeon B.G."/>
            <person name="de Wit P.J.G.M."/>
            <person name="Zhong S."/>
            <person name="Goodwin S.B."/>
            <person name="Grigoriev I.V."/>
        </authorList>
    </citation>
    <scope>NUCLEOTIDE SEQUENCE [LARGE SCALE GENOMIC DNA]</scope>
    <source>
        <strain evidence="12 13">SO2202</strain>
    </source>
</reference>
<gene>
    <name evidence="12" type="ORF">SEPMUDRAFT_146826</name>
</gene>
<dbReference type="RefSeq" id="XP_016766036.1">
    <property type="nucleotide sequence ID" value="XM_016903890.1"/>
</dbReference>
<keyword evidence="3" id="KW-0808">Transferase</keyword>
<feature type="region of interest" description="Disordered" evidence="10">
    <location>
        <begin position="450"/>
        <end position="477"/>
    </location>
</feature>
<dbReference type="Proteomes" id="UP000016931">
    <property type="component" value="Unassembled WGS sequence"/>
</dbReference>
<keyword evidence="9" id="KW-0175">Coiled coil</keyword>
<keyword evidence="5 12" id="KW-0418">Kinase</keyword>
<dbReference type="EC" id="2.7.11.1" evidence="1"/>
<feature type="compositionally biased region" description="Polar residues" evidence="10">
    <location>
        <begin position="398"/>
        <end position="409"/>
    </location>
</feature>
<dbReference type="InterPro" id="IPR000719">
    <property type="entry name" value="Prot_kinase_dom"/>
</dbReference>
<feature type="region of interest" description="Disordered" evidence="10">
    <location>
        <begin position="398"/>
        <end position="437"/>
    </location>
</feature>
<proteinExistence type="predicted"/>
<feature type="domain" description="Protein kinase" evidence="11">
    <location>
        <begin position="7"/>
        <end position="291"/>
    </location>
</feature>
<dbReference type="SUPFAM" id="SSF56112">
    <property type="entry name" value="Protein kinase-like (PK-like)"/>
    <property type="match status" value="1"/>
</dbReference>
<keyword evidence="4" id="KW-0547">Nucleotide-binding</keyword>
<evidence type="ECO:0000313" key="13">
    <source>
        <dbReference type="Proteomes" id="UP000016931"/>
    </source>
</evidence>
<organism evidence="12 13">
    <name type="scientific">Sphaerulina musiva (strain SO2202)</name>
    <name type="common">Poplar stem canker fungus</name>
    <name type="synonym">Septoria musiva</name>
    <dbReference type="NCBI Taxonomy" id="692275"/>
    <lineage>
        <taxon>Eukaryota</taxon>
        <taxon>Fungi</taxon>
        <taxon>Dikarya</taxon>
        <taxon>Ascomycota</taxon>
        <taxon>Pezizomycotina</taxon>
        <taxon>Dothideomycetes</taxon>
        <taxon>Dothideomycetidae</taxon>
        <taxon>Mycosphaerellales</taxon>
        <taxon>Mycosphaerellaceae</taxon>
        <taxon>Sphaerulina</taxon>
    </lineage>
</organism>
<evidence type="ECO:0000256" key="1">
    <source>
        <dbReference type="ARBA" id="ARBA00012513"/>
    </source>
</evidence>
<dbReference type="Pfam" id="PF00069">
    <property type="entry name" value="Pkinase"/>
    <property type="match status" value="2"/>
</dbReference>
<dbReference type="InterPro" id="IPR008271">
    <property type="entry name" value="Ser/Thr_kinase_AS"/>
</dbReference>
<dbReference type="GeneID" id="27901027"/>
<dbReference type="Gene3D" id="3.30.200.20">
    <property type="entry name" value="Phosphorylase Kinase, domain 1"/>
    <property type="match status" value="1"/>
</dbReference>
<evidence type="ECO:0000256" key="2">
    <source>
        <dbReference type="ARBA" id="ARBA00022527"/>
    </source>
</evidence>
<comment type="catalytic activity">
    <reaction evidence="7">
        <text>L-threonyl-[protein] + ATP = O-phospho-L-threonyl-[protein] + ADP + H(+)</text>
        <dbReference type="Rhea" id="RHEA:46608"/>
        <dbReference type="Rhea" id="RHEA-COMP:11060"/>
        <dbReference type="Rhea" id="RHEA-COMP:11605"/>
        <dbReference type="ChEBI" id="CHEBI:15378"/>
        <dbReference type="ChEBI" id="CHEBI:30013"/>
        <dbReference type="ChEBI" id="CHEBI:30616"/>
        <dbReference type="ChEBI" id="CHEBI:61977"/>
        <dbReference type="ChEBI" id="CHEBI:456216"/>
        <dbReference type="EC" id="2.7.11.1"/>
    </reaction>
</comment>
<dbReference type="Gene3D" id="1.10.510.10">
    <property type="entry name" value="Transferase(Phosphotransferase) domain 1"/>
    <property type="match status" value="1"/>
</dbReference>
<keyword evidence="2" id="KW-0723">Serine/threonine-protein kinase</keyword>
<dbReference type="GO" id="GO:0004674">
    <property type="term" value="F:protein serine/threonine kinase activity"/>
    <property type="evidence" value="ECO:0007669"/>
    <property type="project" value="UniProtKB-KW"/>
</dbReference>
<comment type="catalytic activity">
    <reaction evidence="8">
        <text>L-seryl-[protein] + ATP = O-phospho-L-seryl-[protein] + ADP + H(+)</text>
        <dbReference type="Rhea" id="RHEA:17989"/>
        <dbReference type="Rhea" id="RHEA-COMP:9863"/>
        <dbReference type="Rhea" id="RHEA-COMP:11604"/>
        <dbReference type="ChEBI" id="CHEBI:15378"/>
        <dbReference type="ChEBI" id="CHEBI:29999"/>
        <dbReference type="ChEBI" id="CHEBI:30616"/>
        <dbReference type="ChEBI" id="CHEBI:83421"/>
        <dbReference type="ChEBI" id="CHEBI:456216"/>
        <dbReference type="EC" id="2.7.11.1"/>
    </reaction>
</comment>
<evidence type="ECO:0000256" key="9">
    <source>
        <dbReference type="SAM" id="Coils"/>
    </source>
</evidence>
<evidence type="ECO:0000256" key="8">
    <source>
        <dbReference type="ARBA" id="ARBA00048679"/>
    </source>
</evidence>
<dbReference type="OMA" id="EMEWHAR"/>
<dbReference type="OrthoDB" id="10250725at2759"/>
<dbReference type="SMART" id="SM00220">
    <property type="entry name" value="S_TKc"/>
    <property type="match status" value="1"/>
</dbReference>
<dbReference type="GO" id="GO:0005524">
    <property type="term" value="F:ATP binding"/>
    <property type="evidence" value="ECO:0007669"/>
    <property type="project" value="UniProtKB-KW"/>
</dbReference>
<keyword evidence="13" id="KW-1185">Reference proteome</keyword>
<dbReference type="InterPro" id="IPR051131">
    <property type="entry name" value="NEK_Ser/Thr_kinase_NIMA"/>
</dbReference>
<keyword evidence="6" id="KW-0067">ATP-binding</keyword>
<dbReference type="CDD" id="cd08217">
    <property type="entry name" value="STKc_Nek2"/>
    <property type="match status" value="1"/>
</dbReference>
<feature type="coiled-coil region" evidence="9">
    <location>
        <begin position="312"/>
        <end position="346"/>
    </location>
</feature>
<evidence type="ECO:0000259" key="11">
    <source>
        <dbReference type="PROSITE" id="PS50011"/>
    </source>
</evidence>
<dbReference type="HOGENOM" id="CLU_000288_63_23_1"/>
<accession>N1QL55</accession>
<protein>
    <recommendedName>
        <fullName evidence="1">non-specific serine/threonine protein kinase</fullName>
        <ecNumber evidence="1">2.7.11.1</ecNumber>
    </recommendedName>
</protein>
<dbReference type="PROSITE" id="PS00108">
    <property type="entry name" value="PROTEIN_KINASE_ST"/>
    <property type="match status" value="1"/>
</dbReference>
<dbReference type="InterPro" id="IPR011009">
    <property type="entry name" value="Kinase-like_dom_sf"/>
</dbReference>
<dbReference type="PANTHER" id="PTHR44899:SF10">
    <property type="entry name" value="NIMA-RELATED KINASE 2"/>
    <property type="match status" value="1"/>
</dbReference>
<dbReference type="eggNOG" id="KOG0591">
    <property type="taxonomic scope" value="Eukaryota"/>
</dbReference>
<evidence type="ECO:0000256" key="4">
    <source>
        <dbReference type="ARBA" id="ARBA00022741"/>
    </source>
</evidence>
<name>N1QL55_SPHMS</name>
<dbReference type="EMBL" id="KB456260">
    <property type="protein sequence ID" value="EMF17915.1"/>
    <property type="molecule type" value="Genomic_DNA"/>
</dbReference>
<evidence type="ECO:0000256" key="7">
    <source>
        <dbReference type="ARBA" id="ARBA00047899"/>
    </source>
</evidence>
<evidence type="ECO:0000256" key="3">
    <source>
        <dbReference type="ARBA" id="ARBA00022679"/>
    </source>
</evidence>
<dbReference type="AlphaFoldDB" id="N1QL55"/>
<dbReference type="PANTHER" id="PTHR44899">
    <property type="entry name" value="CAMK FAMILY PROTEIN KINASE"/>
    <property type="match status" value="1"/>
</dbReference>
<evidence type="ECO:0000256" key="6">
    <source>
        <dbReference type="ARBA" id="ARBA00022840"/>
    </source>
</evidence>